<organism evidence="1 2">
    <name type="scientific">Cichorium intybus</name>
    <name type="common">Chicory</name>
    <dbReference type="NCBI Taxonomy" id="13427"/>
    <lineage>
        <taxon>Eukaryota</taxon>
        <taxon>Viridiplantae</taxon>
        <taxon>Streptophyta</taxon>
        <taxon>Embryophyta</taxon>
        <taxon>Tracheophyta</taxon>
        <taxon>Spermatophyta</taxon>
        <taxon>Magnoliopsida</taxon>
        <taxon>eudicotyledons</taxon>
        <taxon>Gunneridae</taxon>
        <taxon>Pentapetalae</taxon>
        <taxon>asterids</taxon>
        <taxon>campanulids</taxon>
        <taxon>Asterales</taxon>
        <taxon>Asteraceae</taxon>
        <taxon>Cichorioideae</taxon>
        <taxon>Cichorieae</taxon>
        <taxon>Cichoriinae</taxon>
        <taxon>Cichorium</taxon>
    </lineage>
</organism>
<sequence>MLCLSTLGKTLTSTKKLQTPAEVVHKTRSLLLYSKNSLNAASQDFVNHFCGCWKDLRASAISSIRRVDHGRPCHVQVIAQQHKDQ</sequence>
<name>A0ACB9E5L9_CICIN</name>
<proteinExistence type="predicted"/>
<evidence type="ECO:0000313" key="1">
    <source>
        <dbReference type="EMBL" id="KAI3754112.1"/>
    </source>
</evidence>
<accession>A0ACB9E5L9</accession>
<dbReference type="EMBL" id="CM042012">
    <property type="protein sequence ID" value="KAI3754112.1"/>
    <property type="molecule type" value="Genomic_DNA"/>
</dbReference>
<dbReference type="Proteomes" id="UP001055811">
    <property type="component" value="Linkage Group LG04"/>
</dbReference>
<gene>
    <name evidence="1" type="ORF">L2E82_26262</name>
</gene>
<reference evidence="2" key="1">
    <citation type="journal article" date="2022" name="Mol. Ecol. Resour.">
        <title>The genomes of chicory, endive, great burdock and yacon provide insights into Asteraceae palaeo-polyploidization history and plant inulin production.</title>
        <authorList>
            <person name="Fan W."/>
            <person name="Wang S."/>
            <person name="Wang H."/>
            <person name="Wang A."/>
            <person name="Jiang F."/>
            <person name="Liu H."/>
            <person name="Zhao H."/>
            <person name="Xu D."/>
            <person name="Zhang Y."/>
        </authorList>
    </citation>
    <scope>NUCLEOTIDE SEQUENCE [LARGE SCALE GENOMIC DNA]</scope>
    <source>
        <strain evidence="2">cv. Punajuju</strain>
    </source>
</reference>
<evidence type="ECO:0000313" key="2">
    <source>
        <dbReference type="Proteomes" id="UP001055811"/>
    </source>
</evidence>
<reference evidence="1 2" key="2">
    <citation type="journal article" date="2022" name="Mol. Ecol. Resour.">
        <title>The genomes of chicory, endive, great burdock and yacon provide insights into Asteraceae paleo-polyploidization history and plant inulin production.</title>
        <authorList>
            <person name="Fan W."/>
            <person name="Wang S."/>
            <person name="Wang H."/>
            <person name="Wang A."/>
            <person name="Jiang F."/>
            <person name="Liu H."/>
            <person name="Zhao H."/>
            <person name="Xu D."/>
            <person name="Zhang Y."/>
        </authorList>
    </citation>
    <scope>NUCLEOTIDE SEQUENCE [LARGE SCALE GENOMIC DNA]</scope>
    <source>
        <strain evidence="2">cv. Punajuju</strain>
        <tissue evidence="1">Leaves</tissue>
    </source>
</reference>
<protein>
    <submittedName>
        <fullName evidence="1">Uncharacterized protein</fullName>
    </submittedName>
</protein>
<comment type="caution">
    <text evidence="1">The sequence shown here is derived from an EMBL/GenBank/DDBJ whole genome shotgun (WGS) entry which is preliminary data.</text>
</comment>
<keyword evidence="2" id="KW-1185">Reference proteome</keyword>